<dbReference type="STRING" id="580332.Slit_1104"/>
<evidence type="ECO:0000313" key="3">
    <source>
        <dbReference type="Proteomes" id="UP000001625"/>
    </source>
</evidence>
<feature type="domain" description="FRG" evidence="1">
    <location>
        <begin position="381"/>
        <end position="494"/>
    </location>
</feature>
<dbReference type="InterPro" id="IPR014966">
    <property type="entry name" value="FRG-dom"/>
</dbReference>
<organism evidence="2 3">
    <name type="scientific">Sideroxydans lithotrophicus (strain ES-1)</name>
    <dbReference type="NCBI Taxonomy" id="580332"/>
    <lineage>
        <taxon>Bacteria</taxon>
        <taxon>Pseudomonadati</taxon>
        <taxon>Pseudomonadota</taxon>
        <taxon>Betaproteobacteria</taxon>
        <taxon>Nitrosomonadales</taxon>
        <taxon>Gallionellaceae</taxon>
        <taxon>Sideroxydans</taxon>
    </lineage>
</organism>
<dbReference type="EMBL" id="CP001965">
    <property type="protein sequence ID" value="ADE11342.1"/>
    <property type="molecule type" value="Genomic_DNA"/>
</dbReference>
<sequence>MDTNEVFFDVYNDIRVPLISIDVLKLTDGLKQLDIRKPWSYVAFRIDVPDSKHGAFLDAIRGLIQKIVISKELASLFATDPLLANTAPPKIIVAGLVPQSRIQHLRIMGNQLIWEENSLRPLAYSTLINQFLNIVTLHKLLIEQKRQATTQELEALGFSGDNVETVSEYPRQLQTHLHFAAASLGAWLGGAINVQYFAYYAAIRQITHAPLNDAYAASIGYDSDMASALTKSGIIAAPPSLVLPLIEAQGSAKVFGSIGIDETNTANPPDDSFDASKETDHPGFLPGFLTDKHYRAMFIARRSGQYGFYGAKDVFRDHYKQFYSDLQDYPRVRCKHYCVPIVDVSSVQELQDHASRIPLHNPDGVFFRGQRQMYLLQREERVQDMLFGGSTRAEPSLVTSASRDANYDYDKFHFQLRRYLERRINTDGKKGSESLRHFQELLVDPTCRLDRAIMALAQHYGLPTHGLDVTTSIDIAVWFALNVFERDSVTGIASYKSMKIDDWPMNKPKWPVVFACQCVTESVGQSLQDCAELEEFGITAARPHLQEARFFQGGHSDHQNRLAETVVCVYRLKPGIYETEATFESLFPSPDEDPAYKLMLEFATHGAPELRKLVNRFHP</sequence>
<name>D5CQV6_SIDLE</name>
<dbReference type="RefSeq" id="WP_013029240.1">
    <property type="nucleotide sequence ID" value="NC_013959.1"/>
</dbReference>
<evidence type="ECO:0000313" key="2">
    <source>
        <dbReference type="EMBL" id="ADE11342.1"/>
    </source>
</evidence>
<dbReference type="Pfam" id="PF08867">
    <property type="entry name" value="FRG"/>
    <property type="match status" value="1"/>
</dbReference>
<dbReference type="HOGENOM" id="CLU_441370_0_0_4"/>
<keyword evidence="3" id="KW-1185">Reference proteome</keyword>
<gene>
    <name evidence="2" type="ordered locus">Slit_1104</name>
</gene>
<dbReference type="eggNOG" id="ENOG5032TI6">
    <property type="taxonomic scope" value="Bacteria"/>
</dbReference>
<dbReference type="SMART" id="SM00901">
    <property type="entry name" value="FRG"/>
    <property type="match status" value="1"/>
</dbReference>
<proteinExistence type="predicted"/>
<reference evidence="2 3" key="1">
    <citation type="submission" date="2010-03" db="EMBL/GenBank/DDBJ databases">
        <title>Complete sequence of Sideroxydans lithotrophicus ES-1.</title>
        <authorList>
            <consortium name="US DOE Joint Genome Institute"/>
            <person name="Lucas S."/>
            <person name="Copeland A."/>
            <person name="Lapidus A."/>
            <person name="Cheng J.-F."/>
            <person name="Bruce D."/>
            <person name="Goodwin L."/>
            <person name="Pitluck S."/>
            <person name="Munk A.C."/>
            <person name="Detter J.C."/>
            <person name="Han C."/>
            <person name="Tapia R."/>
            <person name="Larimer F."/>
            <person name="Land M."/>
            <person name="Hauser L."/>
            <person name="Kyrpides N."/>
            <person name="Ivanova N."/>
            <person name="Emerson D."/>
            <person name="Woyke T."/>
        </authorList>
    </citation>
    <scope>NUCLEOTIDE SEQUENCE [LARGE SCALE GENOMIC DNA]</scope>
    <source>
        <strain evidence="2 3">ES-1</strain>
    </source>
</reference>
<dbReference type="Proteomes" id="UP000001625">
    <property type="component" value="Chromosome"/>
</dbReference>
<dbReference type="KEGG" id="slt:Slit_1104"/>
<dbReference type="AlphaFoldDB" id="D5CQV6"/>
<protein>
    <submittedName>
        <fullName evidence="2">FRG domain protein</fullName>
    </submittedName>
</protein>
<dbReference type="OrthoDB" id="9816036at2"/>
<accession>D5CQV6</accession>
<evidence type="ECO:0000259" key="1">
    <source>
        <dbReference type="SMART" id="SM00901"/>
    </source>
</evidence>